<dbReference type="EMBL" id="JABBXD010000012">
    <property type="protein sequence ID" value="MBD3587295.1"/>
    <property type="molecule type" value="Genomic_DNA"/>
</dbReference>
<evidence type="ECO:0000313" key="1">
    <source>
        <dbReference type="EMBL" id="MBD3587295.1"/>
    </source>
</evidence>
<gene>
    <name evidence="1" type="ORF">HHX48_16285</name>
</gene>
<accession>A0ABR8LPQ7</accession>
<evidence type="ECO:0008006" key="3">
    <source>
        <dbReference type="Google" id="ProtNLM"/>
    </source>
</evidence>
<organism evidence="1 2">
    <name type="scientific">Salinimonas profundi</name>
    <dbReference type="NCBI Taxonomy" id="2729140"/>
    <lineage>
        <taxon>Bacteria</taxon>
        <taxon>Pseudomonadati</taxon>
        <taxon>Pseudomonadota</taxon>
        <taxon>Gammaproteobacteria</taxon>
        <taxon>Alteromonadales</taxon>
        <taxon>Alteromonadaceae</taxon>
        <taxon>Alteromonas/Salinimonas group</taxon>
        <taxon>Salinimonas</taxon>
    </lineage>
</organism>
<sequence>MKRNTGSVLIPLLILMIICAGGTAYVTHLISVNSQQALGLRTYLASRTSTDNDLKSVSSLLKETGHDVSILPSDVVSHITEQQILPISQGSIVLTSVVIGHQDNQLTSVAAQYVRYPWIKQLPSQPIVSTSQSDPALSMHAHSLSQVASTPVAYPQNLKSWLLSAPDALNTLPQTIADCTELDASSQGAFIVDGECTISEEQVVGSPTQPVLLIVRQSHFSMQDNSQLWGILYHTASSENDLSRIDVPATAAISGAVLIDHKLAPGSTLNINYAPGVLASLRTLPSLQLHHYVAGSWRDFQ</sequence>
<reference evidence="1 2" key="1">
    <citation type="submission" date="2020-04" db="EMBL/GenBank/DDBJ databases">
        <title>Salinimonas sp. HHU 13199.</title>
        <authorList>
            <person name="Cui X."/>
            <person name="Zhang D."/>
        </authorList>
    </citation>
    <scope>NUCLEOTIDE SEQUENCE [LARGE SCALE GENOMIC DNA]</scope>
    <source>
        <strain evidence="1 2">HHU 13199</strain>
    </source>
</reference>
<keyword evidence="2" id="KW-1185">Reference proteome</keyword>
<dbReference type="Proteomes" id="UP000624419">
    <property type="component" value="Unassembled WGS sequence"/>
</dbReference>
<proteinExistence type="predicted"/>
<comment type="caution">
    <text evidence="1">The sequence shown here is derived from an EMBL/GenBank/DDBJ whole genome shotgun (WGS) entry which is preliminary data.</text>
</comment>
<evidence type="ECO:0000313" key="2">
    <source>
        <dbReference type="Proteomes" id="UP000624419"/>
    </source>
</evidence>
<name>A0ABR8LPQ7_9ALTE</name>
<protein>
    <recommendedName>
        <fullName evidence="3">SAF domain-containing protein</fullName>
    </recommendedName>
</protein>
<dbReference type="RefSeq" id="WP_191026388.1">
    <property type="nucleotide sequence ID" value="NZ_JABBXD010000012.1"/>
</dbReference>